<reference evidence="1" key="2">
    <citation type="submission" date="2021-02" db="EMBL/GenBank/DDBJ databases">
        <title>Aspergillus puulaauensis MK2 genome sequence.</title>
        <authorList>
            <person name="Futagami T."/>
            <person name="Mori K."/>
            <person name="Kadooka C."/>
            <person name="Tanaka T."/>
        </authorList>
    </citation>
    <scope>NUCLEOTIDE SEQUENCE</scope>
    <source>
        <strain evidence="1">MK2</strain>
    </source>
</reference>
<dbReference type="AlphaFoldDB" id="A0A7R7XPE7"/>
<name>A0A7R7XPE7_9EURO</name>
<accession>A0A7R7XPE7</accession>
<dbReference type="Proteomes" id="UP000654913">
    <property type="component" value="Chromosome 5"/>
</dbReference>
<reference evidence="1" key="1">
    <citation type="submission" date="2021-01" db="EMBL/GenBank/DDBJ databases">
        <authorList>
            <consortium name="Aspergillus puulaauensis MK2 genome sequencing consortium"/>
            <person name="Kazuki M."/>
            <person name="Futagami T."/>
        </authorList>
    </citation>
    <scope>NUCLEOTIDE SEQUENCE</scope>
    <source>
        <strain evidence="1">MK2</strain>
    </source>
</reference>
<dbReference type="KEGG" id="apuu:APUU_50008S"/>
<evidence type="ECO:0000313" key="2">
    <source>
        <dbReference type="Proteomes" id="UP000654913"/>
    </source>
</evidence>
<dbReference type="EMBL" id="AP024447">
    <property type="protein sequence ID" value="BCS25297.1"/>
    <property type="molecule type" value="Genomic_DNA"/>
</dbReference>
<organism evidence="1 2">
    <name type="scientific">Aspergillus puulaauensis</name>
    <dbReference type="NCBI Taxonomy" id="1220207"/>
    <lineage>
        <taxon>Eukaryota</taxon>
        <taxon>Fungi</taxon>
        <taxon>Dikarya</taxon>
        <taxon>Ascomycota</taxon>
        <taxon>Pezizomycotina</taxon>
        <taxon>Eurotiomycetes</taxon>
        <taxon>Eurotiomycetidae</taxon>
        <taxon>Eurotiales</taxon>
        <taxon>Aspergillaceae</taxon>
        <taxon>Aspergillus</taxon>
    </lineage>
</organism>
<protein>
    <submittedName>
        <fullName evidence="1">Uncharacterized protein</fullName>
    </submittedName>
</protein>
<evidence type="ECO:0000313" key="1">
    <source>
        <dbReference type="EMBL" id="BCS25297.1"/>
    </source>
</evidence>
<dbReference type="RefSeq" id="XP_041557491.1">
    <property type="nucleotide sequence ID" value="XM_041704958.1"/>
</dbReference>
<keyword evidence="2" id="KW-1185">Reference proteome</keyword>
<dbReference type="OrthoDB" id="4364812at2759"/>
<proteinExistence type="predicted"/>
<dbReference type="GeneID" id="64975302"/>
<sequence length="314" mass="37222">MEDARDFVPEWGQLPVEQYLIRYWDHSSPQSPEQQRSTLIQQFLQLDTIQPEWDTTLFTADSWKKPSRIPTPDEITNILQPWRSDELRRIAWRIWGCNNVQPLLLRTHYDPKYNESVEEWRDIDEYEMESWWSILDNQNIFNFGADWKRIFTIFPEAAGYLGEYPRWPDMKLIKKFQALFKQSLDGAKRRKKQTWRQDLNTSLIQANPSAWNLLQLISIGYILIADEEAFHTNHFLLVYFDGNQNVVAQGRVPITDEGVKQVLLDWDQREPPYSIFEEGNIGEKYLVDGEIGSWLYEFTKKDLEDDPPAPAEDE</sequence>
<gene>
    <name evidence="1" type="ORF">APUU_50008S</name>
</gene>